<protein>
    <recommendedName>
        <fullName evidence="3">Nidogen G2 beta-barrel domain-containing protein</fullName>
    </recommendedName>
</protein>
<evidence type="ECO:0008006" key="3">
    <source>
        <dbReference type="Google" id="ProtNLM"/>
    </source>
</evidence>
<dbReference type="EMBL" id="KL206239">
    <property type="protein sequence ID" value="KFV80522.1"/>
    <property type="molecule type" value="Genomic_DNA"/>
</dbReference>
<dbReference type="AlphaFoldDB" id="A0A093HNF2"/>
<evidence type="ECO:0000313" key="2">
    <source>
        <dbReference type="Proteomes" id="UP000053584"/>
    </source>
</evidence>
<name>A0A093HNF2_STRCA</name>
<feature type="non-terminal residue" evidence="1">
    <location>
        <position position="1"/>
    </location>
</feature>
<feature type="non-terminal residue" evidence="1">
    <location>
        <position position="56"/>
    </location>
</feature>
<proteinExistence type="predicted"/>
<sequence length="56" mass="6700">NGQKLNHRKFHLNLRKNFFTVRVTEHWNRLPREVVESPSLELFKTRLDVIGLGNML</sequence>
<dbReference type="Proteomes" id="UP000053584">
    <property type="component" value="Unassembled WGS sequence"/>
</dbReference>
<accession>A0A093HNF2</accession>
<evidence type="ECO:0000313" key="1">
    <source>
        <dbReference type="EMBL" id="KFV80522.1"/>
    </source>
</evidence>
<reference evidence="1 2" key="1">
    <citation type="submission" date="2014-04" db="EMBL/GenBank/DDBJ databases">
        <title>Genome evolution of avian class.</title>
        <authorList>
            <person name="Zhang G."/>
            <person name="Li C."/>
        </authorList>
    </citation>
    <scope>NUCLEOTIDE SEQUENCE [LARGE SCALE GENOMIC DNA]</scope>
    <source>
        <strain evidence="1">BGI_N308</strain>
    </source>
</reference>
<organism evidence="1 2">
    <name type="scientific">Struthio camelus australis</name>
    <dbReference type="NCBI Taxonomy" id="441894"/>
    <lineage>
        <taxon>Eukaryota</taxon>
        <taxon>Metazoa</taxon>
        <taxon>Chordata</taxon>
        <taxon>Craniata</taxon>
        <taxon>Vertebrata</taxon>
        <taxon>Euteleostomi</taxon>
        <taxon>Archelosauria</taxon>
        <taxon>Archosauria</taxon>
        <taxon>Dinosauria</taxon>
        <taxon>Saurischia</taxon>
        <taxon>Theropoda</taxon>
        <taxon>Coelurosauria</taxon>
        <taxon>Aves</taxon>
        <taxon>Palaeognathae</taxon>
        <taxon>Struthioniformes</taxon>
        <taxon>Struthionidae</taxon>
        <taxon>Struthio</taxon>
    </lineage>
</organism>
<keyword evidence="2" id="KW-1185">Reference proteome</keyword>
<gene>
    <name evidence="1" type="ORF">N308_01202</name>
</gene>